<evidence type="ECO:0000256" key="5">
    <source>
        <dbReference type="ARBA" id="ARBA00022553"/>
    </source>
</evidence>
<accession>A0A1Q9QYD9</accession>
<feature type="domain" description="HAMP" evidence="12">
    <location>
        <begin position="197"/>
        <end position="249"/>
    </location>
</feature>
<protein>
    <recommendedName>
        <fullName evidence="3">histidine kinase</fullName>
        <ecNumber evidence="3">2.7.13.3</ecNumber>
    </recommendedName>
</protein>
<dbReference type="SMART" id="SM00388">
    <property type="entry name" value="HisKA"/>
    <property type="match status" value="1"/>
</dbReference>
<sequence>MKRFWPRSLHGRLVLILVGGMLVSQLLTSSIWHEVRQTQVLEIPLRLAAGRIADVLQVARQHPEQLEALLDGFESPRWQRLAEAPDQADIDPMYETLLRQLVAERLGKPASIHVLGLELLAANDAPAGPATLFDGEQARVRLRFSLHTPDGRTLYFQATESQGWSSGSISSLVFDYILRIYLLRILAVVLVALLAVRLALRPLKQMAAAAEALGQDIHRPPLSLDGPAEVRQAAQAFNAMQRRLIDSIAERTRFFAAVSHDLRTPITRMRLRAEMLPEETLRQRFRDDLGHMEEMVAASLDFLRSGELEHAREPVAIDALLQGLQADFEDLGGELRIHGSAQPLLAHPGGLRRCLQNLLDNARRYAPGPVDIEVIDEAQRLLIKVGDHGPGIEEEHRGRVFEHFYQVDPSRSSGGHGLGLSIAANIARGHGGTLELAEREGGGLWVILELPR</sequence>
<dbReference type="Gene3D" id="1.10.287.130">
    <property type="match status" value="1"/>
</dbReference>
<dbReference type="CDD" id="cd00075">
    <property type="entry name" value="HATPase"/>
    <property type="match status" value="1"/>
</dbReference>
<evidence type="ECO:0000259" key="12">
    <source>
        <dbReference type="PROSITE" id="PS50885"/>
    </source>
</evidence>
<dbReference type="InterPro" id="IPR003661">
    <property type="entry name" value="HisK_dim/P_dom"/>
</dbReference>
<evidence type="ECO:0000256" key="9">
    <source>
        <dbReference type="ARBA" id="ARBA00022840"/>
    </source>
</evidence>
<proteinExistence type="predicted"/>
<dbReference type="InterPro" id="IPR003594">
    <property type="entry name" value="HATPase_dom"/>
</dbReference>
<feature type="transmembrane region" description="Helical" evidence="10">
    <location>
        <begin position="176"/>
        <end position="196"/>
    </location>
</feature>
<dbReference type="OrthoDB" id="9804645at2"/>
<keyword evidence="8" id="KW-0418">Kinase</keyword>
<dbReference type="GO" id="GO:0005524">
    <property type="term" value="F:ATP binding"/>
    <property type="evidence" value="ECO:0007669"/>
    <property type="project" value="UniProtKB-KW"/>
</dbReference>
<keyword evidence="7" id="KW-0547">Nucleotide-binding</keyword>
<dbReference type="CDD" id="cd00082">
    <property type="entry name" value="HisKA"/>
    <property type="match status" value="1"/>
</dbReference>
<dbReference type="Pfam" id="PF00672">
    <property type="entry name" value="HAMP"/>
    <property type="match status" value="1"/>
</dbReference>
<dbReference type="EMBL" id="MKZO01000050">
    <property type="protein sequence ID" value="OLS60154.1"/>
    <property type="molecule type" value="Genomic_DNA"/>
</dbReference>
<keyword evidence="9" id="KW-0067">ATP-binding</keyword>
<dbReference type="AlphaFoldDB" id="A0A1Q9QYD9"/>
<comment type="catalytic activity">
    <reaction evidence="1">
        <text>ATP + protein L-histidine = ADP + protein N-phospho-L-histidine.</text>
        <dbReference type="EC" id="2.7.13.3"/>
    </reaction>
</comment>
<evidence type="ECO:0000256" key="7">
    <source>
        <dbReference type="ARBA" id="ARBA00022741"/>
    </source>
</evidence>
<evidence type="ECO:0000256" key="2">
    <source>
        <dbReference type="ARBA" id="ARBA00004651"/>
    </source>
</evidence>
<dbReference type="PANTHER" id="PTHR44936:SF10">
    <property type="entry name" value="SENSOR PROTEIN RSTB"/>
    <property type="match status" value="1"/>
</dbReference>
<dbReference type="InterPro" id="IPR036890">
    <property type="entry name" value="HATPase_C_sf"/>
</dbReference>
<keyword evidence="10" id="KW-1133">Transmembrane helix</keyword>
<dbReference type="InterPro" id="IPR004358">
    <property type="entry name" value="Sig_transdc_His_kin-like_C"/>
</dbReference>
<dbReference type="Pfam" id="PF00512">
    <property type="entry name" value="HisKA"/>
    <property type="match status" value="1"/>
</dbReference>
<keyword evidence="10" id="KW-0472">Membrane</keyword>
<reference evidence="13 14" key="1">
    <citation type="submission" date="2016-10" db="EMBL/GenBank/DDBJ databases">
        <title>Genome Sequence of Pseudomonas putida GM4FR.</title>
        <authorList>
            <person name="Poehlein A."/>
            <person name="Wemheuer F."/>
            <person name="Hollensteiner J."/>
            <person name="Wemheuer B."/>
        </authorList>
    </citation>
    <scope>NUCLEOTIDE SEQUENCE [LARGE SCALE GENOMIC DNA]</scope>
    <source>
        <strain evidence="13 14">GM4FR</strain>
    </source>
</reference>
<keyword evidence="4" id="KW-1003">Cell membrane</keyword>
<gene>
    <name evidence="13" type="primary">envZ_1</name>
    <name evidence="13" type="ORF">PSEMO_49650</name>
</gene>
<evidence type="ECO:0000256" key="3">
    <source>
        <dbReference type="ARBA" id="ARBA00012438"/>
    </source>
</evidence>
<dbReference type="CDD" id="cd06225">
    <property type="entry name" value="HAMP"/>
    <property type="match status" value="1"/>
</dbReference>
<dbReference type="InterPro" id="IPR036097">
    <property type="entry name" value="HisK_dim/P_sf"/>
</dbReference>
<keyword evidence="10" id="KW-0812">Transmembrane</keyword>
<keyword evidence="5" id="KW-0597">Phosphoprotein</keyword>
<dbReference type="PROSITE" id="PS50109">
    <property type="entry name" value="HIS_KIN"/>
    <property type="match status" value="1"/>
</dbReference>
<dbReference type="Proteomes" id="UP000186736">
    <property type="component" value="Unassembled WGS sequence"/>
</dbReference>
<dbReference type="SMART" id="SM00387">
    <property type="entry name" value="HATPase_c"/>
    <property type="match status" value="1"/>
</dbReference>
<evidence type="ECO:0000256" key="8">
    <source>
        <dbReference type="ARBA" id="ARBA00022777"/>
    </source>
</evidence>
<dbReference type="EC" id="2.7.13.3" evidence="3"/>
<evidence type="ECO:0000313" key="14">
    <source>
        <dbReference type="Proteomes" id="UP000186736"/>
    </source>
</evidence>
<evidence type="ECO:0000256" key="6">
    <source>
        <dbReference type="ARBA" id="ARBA00022679"/>
    </source>
</evidence>
<dbReference type="GO" id="GO:0005886">
    <property type="term" value="C:plasma membrane"/>
    <property type="evidence" value="ECO:0007669"/>
    <property type="project" value="UniProtKB-SubCell"/>
</dbReference>
<dbReference type="SMART" id="SM00304">
    <property type="entry name" value="HAMP"/>
    <property type="match status" value="1"/>
</dbReference>
<evidence type="ECO:0000256" key="4">
    <source>
        <dbReference type="ARBA" id="ARBA00022475"/>
    </source>
</evidence>
<dbReference type="PROSITE" id="PS50885">
    <property type="entry name" value="HAMP"/>
    <property type="match status" value="1"/>
</dbReference>
<dbReference type="InterPro" id="IPR050980">
    <property type="entry name" value="2C_sensor_his_kinase"/>
</dbReference>
<dbReference type="InterPro" id="IPR005467">
    <property type="entry name" value="His_kinase_dom"/>
</dbReference>
<evidence type="ECO:0000313" key="13">
    <source>
        <dbReference type="EMBL" id="OLS60154.1"/>
    </source>
</evidence>
<dbReference type="PANTHER" id="PTHR44936">
    <property type="entry name" value="SENSOR PROTEIN CREC"/>
    <property type="match status" value="1"/>
</dbReference>
<dbReference type="Pfam" id="PF02518">
    <property type="entry name" value="HATPase_c"/>
    <property type="match status" value="1"/>
</dbReference>
<comment type="subcellular location">
    <subcellularLocation>
        <location evidence="2">Cell membrane</location>
        <topology evidence="2">Multi-pass membrane protein</topology>
    </subcellularLocation>
</comment>
<name>A0A1Q9QYD9_PSEPU</name>
<dbReference type="SUPFAM" id="SSF47384">
    <property type="entry name" value="Homodimeric domain of signal transducing histidine kinase"/>
    <property type="match status" value="1"/>
</dbReference>
<dbReference type="PRINTS" id="PR00344">
    <property type="entry name" value="BCTRLSENSOR"/>
</dbReference>
<dbReference type="GO" id="GO:0000155">
    <property type="term" value="F:phosphorelay sensor kinase activity"/>
    <property type="evidence" value="ECO:0007669"/>
    <property type="project" value="InterPro"/>
</dbReference>
<dbReference type="InterPro" id="IPR003660">
    <property type="entry name" value="HAMP_dom"/>
</dbReference>
<dbReference type="SUPFAM" id="SSF55874">
    <property type="entry name" value="ATPase domain of HSP90 chaperone/DNA topoisomerase II/histidine kinase"/>
    <property type="match status" value="1"/>
</dbReference>
<evidence type="ECO:0000259" key="11">
    <source>
        <dbReference type="PROSITE" id="PS50109"/>
    </source>
</evidence>
<evidence type="ECO:0000256" key="1">
    <source>
        <dbReference type="ARBA" id="ARBA00000085"/>
    </source>
</evidence>
<comment type="caution">
    <text evidence="13">The sequence shown here is derived from an EMBL/GenBank/DDBJ whole genome shotgun (WGS) entry which is preliminary data.</text>
</comment>
<keyword evidence="6 13" id="KW-0808">Transferase</keyword>
<feature type="domain" description="Histidine kinase" evidence="11">
    <location>
        <begin position="257"/>
        <end position="452"/>
    </location>
</feature>
<organism evidence="13 14">
    <name type="scientific">Pseudomonas putida</name>
    <name type="common">Arthrobacter siderocapsulatus</name>
    <dbReference type="NCBI Taxonomy" id="303"/>
    <lineage>
        <taxon>Bacteria</taxon>
        <taxon>Pseudomonadati</taxon>
        <taxon>Pseudomonadota</taxon>
        <taxon>Gammaproteobacteria</taxon>
        <taxon>Pseudomonadales</taxon>
        <taxon>Pseudomonadaceae</taxon>
        <taxon>Pseudomonas</taxon>
    </lineage>
</organism>
<dbReference type="Gene3D" id="3.30.565.10">
    <property type="entry name" value="Histidine kinase-like ATPase, C-terminal domain"/>
    <property type="match status" value="1"/>
</dbReference>
<evidence type="ECO:0000256" key="10">
    <source>
        <dbReference type="SAM" id="Phobius"/>
    </source>
</evidence>
<dbReference type="RefSeq" id="WP_075805678.1">
    <property type="nucleotide sequence ID" value="NZ_MKZO01000050.1"/>
</dbReference>